<sequence length="367" mass="39974">MDKRSGITEAVAKGLGEARTQKLNALARHVQELQILTAEAGTVDLLSVPRTGRDITRWKSLAAQGGEDWVYVTYADKNTVLALDEPSEIGMRNQAAAAIYPELHTRMVSWWLVHAWRSIDLLEDTLDNIWRWRISSGAVTARAAVEEAGALVDEAQKLAKAWSIGKAAPAEELKRPKTVRDALAPALLHASMGSRLTGSHAKLQATNVLTLVKKLSKTSGNPRFIEWYDWLSDAAHPAFGARIAYSSLPLVHDSGAVTVRYYARAPLLLQSDTQQKTMESTIALTVADSIIAAGQIIVDVLNHSLALVDDVGLTTGAATLTRRNYWRNLSPVRGSRACPCGRGKWSQCGHRWGEPAPKAISLEDTSA</sequence>
<dbReference type="RefSeq" id="WP_122199148.1">
    <property type="nucleotide sequence ID" value="NZ_JBHSKC010000053.1"/>
</dbReference>
<evidence type="ECO:0000313" key="2">
    <source>
        <dbReference type="Proteomes" id="UP000282674"/>
    </source>
</evidence>
<dbReference type="EMBL" id="RFFG01000119">
    <property type="protein sequence ID" value="RMI37001.1"/>
    <property type="molecule type" value="Genomic_DNA"/>
</dbReference>
<dbReference type="AlphaFoldDB" id="A0A3M2LHU9"/>
<comment type="caution">
    <text evidence="1">The sequence shown here is derived from an EMBL/GenBank/DDBJ whole genome shotgun (WGS) entry which is preliminary data.</text>
</comment>
<evidence type="ECO:0000313" key="1">
    <source>
        <dbReference type="EMBL" id="RMI37001.1"/>
    </source>
</evidence>
<gene>
    <name evidence="1" type="ORF">EBO15_37105</name>
</gene>
<proteinExistence type="predicted"/>
<keyword evidence="2" id="KW-1185">Reference proteome</keyword>
<accession>A0A3M2LHU9</accession>
<protein>
    <recommendedName>
        <fullName evidence="3">SEC-C domain-containing protein</fullName>
    </recommendedName>
</protein>
<dbReference type="OrthoDB" id="4263759at2"/>
<dbReference type="Proteomes" id="UP000282674">
    <property type="component" value="Unassembled WGS sequence"/>
</dbReference>
<name>A0A3M2LHU9_9ACTN</name>
<organism evidence="1 2">
    <name type="scientific">Actinomadura harenae</name>
    <dbReference type="NCBI Taxonomy" id="2483351"/>
    <lineage>
        <taxon>Bacteria</taxon>
        <taxon>Bacillati</taxon>
        <taxon>Actinomycetota</taxon>
        <taxon>Actinomycetes</taxon>
        <taxon>Streptosporangiales</taxon>
        <taxon>Thermomonosporaceae</taxon>
        <taxon>Actinomadura</taxon>
    </lineage>
</organism>
<reference evidence="1 2" key="1">
    <citation type="submission" date="2018-10" db="EMBL/GenBank/DDBJ databases">
        <title>Isolation from soil.</title>
        <authorList>
            <person name="Hu J."/>
        </authorList>
    </citation>
    <scope>NUCLEOTIDE SEQUENCE [LARGE SCALE GENOMIC DNA]</scope>
    <source>
        <strain evidence="1 2">NEAU-Ht49</strain>
    </source>
</reference>
<evidence type="ECO:0008006" key="3">
    <source>
        <dbReference type="Google" id="ProtNLM"/>
    </source>
</evidence>